<name>A0A934K3Z5_9BACT</name>
<dbReference type="AlphaFoldDB" id="A0A934K3Z5"/>
<proteinExistence type="predicted"/>
<dbReference type="GO" id="GO:0008081">
    <property type="term" value="F:phosphoric diester hydrolase activity"/>
    <property type="evidence" value="ECO:0007669"/>
    <property type="project" value="InterPro"/>
</dbReference>
<reference evidence="2 3" key="1">
    <citation type="submission" date="2020-10" db="EMBL/GenBank/DDBJ databases">
        <title>Ca. Dormibacterota MAGs.</title>
        <authorList>
            <person name="Montgomery K."/>
        </authorList>
    </citation>
    <scope>NUCLEOTIDE SEQUENCE [LARGE SCALE GENOMIC DNA]</scope>
    <source>
        <strain evidence="2">SC8812_S17_18</strain>
    </source>
</reference>
<dbReference type="SUPFAM" id="SSF51695">
    <property type="entry name" value="PLC-like phosphodiesterases"/>
    <property type="match status" value="1"/>
</dbReference>
<dbReference type="Pfam" id="PF03009">
    <property type="entry name" value="GDPD"/>
    <property type="match status" value="1"/>
</dbReference>
<protein>
    <recommendedName>
        <fullName evidence="1">GP-PDE domain-containing protein</fullName>
    </recommendedName>
</protein>
<organism evidence="2 3">
    <name type="scientific">Candidatus Aeolococcus gillhamiae</name>
    <dbReference type="NCBI Taxonomy" id="3127015"/>
    <lineage>
        <taxon>Bacteria</taxon>
        <taxon>Bacillati</taxon>
        <taxon>Candidatus Dormiibacterota</taxon>
        <taxon>Candidatus Dormibacteria</taxon>
        <taxon>Candidatus Aeolococcales</taxon>
        <taxon>Candidatus Aeolococcaceae</taxon>
        <taxon>Candidatus Aeolococcus</taxon>
    </lineage>
</organism>
<comment type="caution">
    <text evidence="2">The sequence shown here is derived from an EMBL/GenBank/DDBJ whole genome shotgun (WGS) entry which is preliminary data.</text>
</comment>
<accession>A0A934K3Z5</accession>
<dbReference type="PROSITE" id="PS51704">
    <property type="entry name" value="GP_PDE"/>
    <property type="match status" value="1"/>
</dbReference>
<feature type="domain" description="GP-PDE" evidence="1">
    <location>
        <begin position="1"/>
        <end position="79"/>
    </location>
</feature>
<dbReference type="EMBL" id="JAEKNS010000104">
    <property type="protein sequence ID" value="MBJ7595178.1"/>
    <property type="molecule type" value="Genomic_DNA"/>
</dbReference>
<evidence type="ECO:0000313" key="2">
    <source>
        <dbReference type="EMBL" id="MBJ7595178.1"/>
    </source>
</evidence>
<dbReference type="Proteomes" id="UP000606991">
    <property type="component" value="Unassembled WGS sequence"/>
</dbReference>
<dbReference type="GO" id="GO:0006629">
    <property type="term" value="P:lipid metabolic process"/>
    <property type="evidence" value="ECO:0007669"/>
    <property type="project" value="InterPro"/>
</dbReference>
<dbReference type="InterPro" id="IPR017946">
    <property type="entry name" value="PLC-like_Pdiesterase_TIM-brl"/>
</dbReference>
<evidence type="ECO:0000313" key="3">
    <source>
        <dbReference type="Proteomes" id="UP000606991"/>
    </source>
</evidence>
<evidence type="ECO:0000259" key="1">
    <source>
        <dbReference type="PROSITE" id="PS51704"/>
    </source>
</evidence>
<gene>
    <name evidence="2" type="ORF">JF886_10015</name>
</gene>
<dbReference type="InterPro" id="IPR030395">
    <property type="entry name" value="GP_PDE_dom"/>
</dbReference>
<sequence>MALARAASPGVRHTYAEAGAAGICAHHWIVSEQLVAEAHGLGLHLNTWTVNNPFAARMVADVGVDSITTDRVELIRHALQSTDRNDDGGGRALRSRGWRVLRRPDPSGVDLDGPCRSLLCPR</sequence>
<dbReference type="Gene3D" id="3.20.20.190">
    <property type="entry name" value="Phosphatidylinositol (PI) phosphodiesterase"/>
    <property type="match status" value="1"/>
</dbReference>